<protein>
    <submittedName>
        <fullName evidence="2">Uncharacterized protein</fullName>
    </submittedName>
</protein>
<dbReference type="EMBL" id="BGPR01000006">
    <property type="protein sequence ID" value="GBL75084.1"/>
    <property type="molecule type" value="Genomic_DNA"/>
</dbReference>
<reference evidence="2 3" key="1">
    <citation type="journal article" date="2019" name="Sci. Rep.">
        <title>Orb-weaving spider Araneus ventricosus genome elucidates the spidroin gene catalogue.</title>
        <authorList>
            <person name="Kono N."/>
            <person name="Nakamura H."/>
            <person name="Ohtoshi R."/>
            <person name="Moran D.A.P."/>
            <person name="Shinohara A."/>
            <person name="Yoshida Y."/>
            <person name="Fujiwara M."/>
            <person name="Mori M."/>
            <person name="Tomita M."/>
            <person name="Arakawa K."/>
        </authorList>
    </citation>
    <scope>NUCLEOTIDE SEQUENCE [LARGE SCALE GENOMIC DNA]</scope>
</reference>
<feature type="region of interest" description="Disordered" evidence="1">
    <location>
        <begin position="102"/>
        <end position="135"/>
    </location>
</feature>
<dbReference type="Proteomes" id="UP000499080">
    <property type="component" value="Unassembled WGS sequence"/>
</dbReference>
<evidence type="ECO:0000256" key="1">
    <source>
        <dbReference type="SAM" id="MobiDB-lite"/>
    </source>
</evidence>
<evidence type="ECO:0000313" key="3">
    <source>
        <dbReference type="Proteomes" id="UP000499080"/>
    </source>
</evidence>
<feature type="region of interest" description="Disordered" evidence="1">
    <location>
        <begin position="1"/>
        <end position="66"/>
    </location>
</feature>
<evidence type="ECO:0000313" key="2">
    <source>
        <dbReference type="EMBL" id="GBL75084.1"/>
    </source>
</evidence>
<organism evidence="2 3">
    <name type="scientific">Araneus ventricosus</name>
    <name type="common">Orbweaver spider</name>
    <name type="synonym">Epeira ventricosa</name>
    <dbReference type="NCBI Taxonomy" id="182803"/>
    <lineage>
        <taxon>Eukaryota</taxon>
        <taxon>Metazoa</taxon>
        <taxon>Ecdysozoa</taxon>
        <taxon>Arthropoda</taxon>
        <taxon>Chelicerata</taxon>
        <taxon>Arachnida</taxon>
        <taxon>Araneae</taxon>
        <taxon>Araneomorphae</taxon>
        <taxon>Entelegynae</taxon>
        <taxon>Araneoidea</taxon>
        <taxon>Araneidae</taxon>
        <taxon>Araneus</taxon>
    </lineage>
</organism>
<gene>
    <name evidence="2" type="ORF">AVEN_243859_1</name>
</gene>
<proteinExistence type="predicted"/>
<name>A0A4Y2A836_ARAVE</name>
<keyword evidence="3" id="KW-1185">Reference proteome</keyword>
<accession>A0A4Y2A836</accession>
<comment type="caution">
    <text evidence="2">The sequence shown here is derived from an EMBL/GenBank/DDBJ whole genome shotgun (WGS) entry which is preliminary data.</text>
</comment>
<sequence>MGPWRTIGSIQPVESKASNSPATGLTPRFEAARGVFGDKPRNFEPWSVDEETPEPASSSPNFLITPAGGRSTLGKFKVDNAHIYSGLSVDSGLEPTTLLSVSRDSATKPPWPQYHLEIRNSKKKNPKENLLGMLK</sequence>
<dbReference type="AlphaFoldDB" id="A0A4Y2A836"/>